<dbReference type="Gene3D" id="3.60.15.10">
    <property type="entry name" value="Ribonuclease Z/Hydroxyacylglutathione hydrolase-like"/>
    <property type="match status" value="1"/>
</dbReference>
<reference evidence="2 3" key="1">
    <citation type="submission" date="2018-08" db="EMBL/GenBank/DDBJ databases">
        <title>The metabolism and importance of syntrophic acetate oxidation coupled to methane or sulfide production in haloalkaline environments.</title>
        <authorList>
            <person name="Timmers P.H.A."/>
            <person name="Vavourakis C.D."/>
            <person name="Sorokin D.Y."/>
            <person name="Sinninghe Damste J.S."/>
            <person name="Muyzer G."/>
            <person name="Stams A.J.M."/>
            <person name="Plugge C.M."/>
        </authorList>
    </citation>
    <scope>NUCLEOTIDE SEQUENCE [LARGE SCALE GENOMIC DNA]</scope>
    <source>
        <strain evidence="2">MSAO_Arc3</strain>
    </source>
</reference>
<dbReference type="PANTHER" id="PTHR42663">
    <property type="entry name" value="HYDROLASE C777.06C-RELATED-RELATED"/>
    <property type="match status" value="1"/>
</dbReference>
<gene>
    <name evidence="2" type="ORF">D5R95_01715</name>
</gene>
<keyword evidence="2" id="KW-0378">Hydrolase</keyword>
<organism evidence="2 3">
    <name type="scientific">Methanosalsum natronophilum</name>
    <dbReference type="NCBI Taxonomy" id="768733"/>
    <lineage>
        <taxon>Archaea</taxon>
        <taxon>Methanobacteriati</taxon>
        <taxon>Methanobacteriota</taxon>
        <taxon>Stenosarchaea group</taxon>
        <taxon>Methanomicrobia</taxon>
        <taxon>Methanosarcinales</taxon>
        <taxon>Methanosarcinaceae</taxon>
        <taxon>Methanosalsum</taxon>
    </lineage>
</organism>
<evidence type="ECO:0000313" key="2">
    <source>
        <dbReference type="EMBL" id="RQD90633.1"/>
    </source>
</evidence>
<dbReference type="PANTHER" id="PTHR42663:SF12">
    <property type="entry name" value="ATP-BINDING PROTEIN PHNP"/>
    <property type="match status" value="1"/>
</dbReference>
<dbReference type="CDD" id="cd16279">
    <property type="entry name" value="metallo-hydrolase-like_MBL-fold"/>
    <property type="match status" value="1"/>
</dbReference>
<dbReference type="AlphaFoldDB" id="A0A3R7XJ09"/>
<dbReference type="SMART" id="SM00849">
    <property type="entry name" value="Lactamase_B"/>
    <property type="match status" value="1"/>
</dbReference>
<evidence type="ECO:0000259" key="1">
    <source>
        <dbReference type="SMART" id="SM00849"/>
    </source>
</evidence>
<proteinExistence type="predicted"/>
<dbReference type="GO" id="GO:0016787">
    <property type="term" value="F:hydrolase activity"/>
    <property type="evidence" value="ECO:0007669"/>
    <property type="project" value="UniProtKB-KW"/>
</dbReference>
<dbReference type="Proteomes" id="UP000284763">
    <property type="component" value="Unassembled WGS sequence"/>
</dbReference>
<feature type="domain" description="Metallo-beta-lactamase" evidence="1">
    <location>
        <begin position="36"/>
        <end position="221"/>
    </location>
</feature>
<dbReference type="EMBL" id="QZAB01000113">
    <property type="protein sequence ID" value="RQD90633.1"/>
    <property type="molecule type" value="Genomic_DNA"/>
</dbReference>
<protein>
    <submittedName>
        <fullName evidence="2">MBL fold metallo-hydrolase</fullName>
    </submittedName>
</protein>
<dbReference type="Pfam" id="PF12706">
    <property type="entry name" value="Lactamase_B_2"/>
    <property type="match status" value="1"/>
</dbReference>
<dbReference type="InterPro" id="IPR001279">
    <property type="entry name" value="Metallo-B-lactamas"/>
</dbReference>
<comment type="caution">
    <text evidence="2">The sequence shown here is derived from an EMBL/GenBank/DDBJ whole genome shotgun (WGS) entry which is preliminary data.</text>
</comment>
<accession>A0A3R7XJ09</accession>
<name>A0A3R7XJ09_9EURY</name>
<dbReference type="InterPro" id="IPR036866">
    <property type="entry name" value="RibonucZ/Hydroxyglut_hydro"/>
</dbReference>
<dbReference type="SUPFAM" id="SSF56281">
    <property type="entry name" value="Metallo-hydrolase/oxidoreductase"/>
    <property type="match status" value="1"/>
</dbReference>
<sequence>MEVTLLGTGDAIGTPVVGCKCETCNDGRNGGKSRRYRFSILIKSNNGSSILVDTGPDLKWQLIENDIGHIDGVIWTHGHYDHYAGFVEFHRIQRKVDVYGLSDTLDYILDYLYFLKPIRHDVQAYETFNIANLNITLFEVTHPPLKKVVGVVVVENGKKVVITGDTCANIPKKSMDIIKEPDVLIADAIVPTGFNVQKHMDAKQALELSENIKAKYTVLTHLSHYFKPHDIATKELPLGYDGMKIII</sequence>
<evidence type="ECO:0000313" key="3">
    <source>
        <dbReference type="Proteomes" id="UP000284763"/>
    </source>
</evidence>